<dbReference type="InterPro" id="IPR000836">
    <property type="entry name" value="PRTase_dom"/>
</dbReference>
<gene>
    <name evidence="3" type="primary">purF_2</name>
    <name evidence="3" type="ORF">LzC2_19490</name>
</gene>
<proteinExistence type="inferred from homology"/>
<dbReference type="EMBL" id="WTPX01000052">
    <property type="protein sequence ID" value="NNJ25873.1"/>
    <property type="molecule type" value="Genomic_DNA"/>
</dbReference>
<dbReference type="GO" id="GO:0004044">
    <property type="term" value="F:amidophosphoribosyltransferase activity"/>
    <property type="evidence" value="ECO:0007669"/>
    <property type="project" value="UniProtKB-EC"/>
</dbReference>
<keyword evidence="4" id="KW-1185">Reference proteome</keyword>
<dbReference type="Gene3D" id="3.40.50.2020">
    <property type="match status" value="1"/>
</dbReference>
<dbReference type="EC" id="2.4.2.14" evidence="3"/>
<protein>
    <submittedName>
        <fullName evidence="3">Amidophosphoribosyltransferase</fullName>
        <ecNumber evidence="3">2.4.2.14</ecNumber>
    </submittedName>
</protein>
<evidence type="ECO:0000313" key="3">
    <source>
        <dbReference type="EMBL" id="NNJ25873.1"/>
    </source>
</evidence>
<evidence type="ECO:0000259" key="2">
    <source>
        <dbReference type="Pfam" id="PF00156"/>
    </source>
</evidence>
<accession>A0ABX1VCM7</accession>
<feature type="domain" description="Phosphoribosyltransferase" evidence="2">
    <location>
        <begin position="202"/>
        <end position="274"/>
    </location>
</feature>
<sequence>MVDAAVSIAPVAPRSSHRAERRAVGWGGAKQVVVRGASDFARSLLDLCVPPACPLCGADGVIEPPRLTPRCECRATFTEPDRGWCRGCGAPTGPHVPDCGDCQHCRREDAFPFCGAVSLGLHADRLRDAVLYAKTDGGRPAVRALGEDLRERWAERLAGFDLVAAVPHHWTARLHTSHDPAAELCDTLARGLNLPSRPRLVRKRHRTDKQARLTPTDRRANLRGAFNVPRPTSVAGKRVLLCDDVLTTGTTARRVTTALRAAGASEVFVAVLARGVGGT</sequence>
<dbReference type="Pfam" id="PF00156">
    <property type="entry name" value="Pribosyltran"/>
    <property type="match status" value="1"/>
</dbReference>
<keyword evidence="3" id="KW-0328">Glycosyltransferase</keyword>
<dbReference type="PANTHER" id="PTHR47505:SF1">
    <property type="entry name" value="DNA UTILIZATION PROTEIN YHGH"/>
    <property type="match status" value="1"/>
</dbReference>
<dbReference type="PANTHER" id="PTHR47505">
    <property type="entry name" value="DNA UTILIZATION PROTEIN YHGH"/>
    <property type="match status" value="1"/>
</dbReference>
<keyword evidence="3" id="KW-0808">Transferase</keyword>
<dbReference type="CDD" id="cd06223">
    <property type="entry name" value="PRTases_typeI"/>
    <property type="match status" value="1"/>
</dbReference>
<name>A0ABX1VCM7_9PLAN</name>
<organism evidence="3 4">
    <name type="scientific">Alienimonas chondri</name>
    <dbReference type="NCBI Taxonomy" id="2681879"/>
    <lineage>
        <taxon>Bacteria</taxon>
        <taxon>Pseudomonadati</taxon>
        <taxon>Planctomycetota</taxon>
        <taxon>Planctomycetia</taxon>
        <taxon>Planctomycetales</taxon>
        <taxon>Planctomycetaceae</taxon>
        <taxon>Alienimonas</taxon>
    </lineage>
</organism>
<dbReference type="InterPro" id="IPR029057">
    <property type="entry name" value="PRTase-like"/>
</dbReference>
<comment type="caution">
    <text evidence="3">The sequence shown here is derived from an EMBL/GenBank/DDBJ whole genome shotgun (WGS) entry which is preliminary data.</text>
</comment>
<dbReference type="Proteomes" id="UP000609651">
    <property type="component" value="Unassembled WGS sequence"/>
</dbReference>
<dbReference type="InterPro" id="IPR051910">
    <property type="entry name" value="ComF/GntX_DNA_util-trans"/>
</dbReference>
<evidence type="ECO:0000256" key="1">
    <source>
        <dbReference type="ARBA" id="ARBA00008007"/>
    </source>
</evidence>
<dbReference type="RefSeq" id="WP_171186314.1">
    <property type="nucleotide sequence ID" value="NZ_WTPX01000052.1"/>
</dbReference>
<reference evidence="3 4" key="1">
    <citation type="journal article" date="2020" name="Syst. Appl. Microbiol.">
        <title>Alienimonas chondri sp. nov., a novel planctomycete isolated from the biofilm of the red alga Chondrus crispus.</title>
        <authorList>
            <person name="Vitorino I."/>
            <person name="Albuquerque L."/>
            <person name="Wiegand S."/>
            <person name="Kallscheuer N."/>
            <person name="da Costa M.S."/>
            <person name="Lobo-da-Cunha A."/>
            <person name="Jogler C."/>
            <person name="Lage O.M."/>
        </authorList>
    </citation>
    <scope>NUCLEOTIDE SEQUENCE [LARGE SCALE GENOMIC DNA]</scope>
    <source>
        <strain evidence="3 4">LzC2</strain>
    </source>
</reference>
<evidence type="ECO:0000313" key="4">
    <source>
        <dbReference type="Proteomes" id="UP000609651"/>
    </source>
</evidence>
<dbReference type="SUPFAM" id="SSF53271">
    <property type="entry name" value="PRTase-like"/>
    <property type="match status" value="1"/>
</dbReference>
<comment type="similarity">
    <text evidence="1">Belongs to the ComF/GntX family.</text>
</comment>